<protein>
    <recommendedName>
        <fullName evidence="4">CCHC-type domain-containing protein</fullName>
    </recommendedName>
</protein>
<feature type="compositionally biased region" description="Acidic residues" evidence="3">
    <location>
        <begin position="394"/>
        <end position="408"/>
    </location>
</feature>
<feature type="domain" description="CCHC-type" evidence="4">
    <location>
        <begin position="348"/>
        <end position="363"/>
    </location>
</feature>
<dbReference type="GO" id="GO:0008270">
    <property type="term" value="F:zinc ion binding"/>
    <property type="evidence" value="ECO:0007669"/>
    <property type="project" value="UniProtKB-KW"/>
</dbReference>
<dbReference type="SUPFAM" id="SSF57756">
    <property type="entry name" value="Retrovirus zinc finger-like domains"/>
    <property type="match status" value="1"/>
</dbReference>
<evidence type="ECO:0000313" key="5">
    <source>
        <dbReference type="EMBL" id="MQL81121.1"/>
    </source>
</evidence>
<organism evidence="5 6">
    <name type="scientific">Colocasia esculenta</name>
    <name type="common">Wild taro</name>
    <name type="synonym">Arum esculentum</name>
    <dbReference type="NCBI Taxonomy" id="4460"/>
    <lineage>
        <taxon>Eukaryota</taxon>
        <taxon>Viridiplantae</taxon>
        <taxon>Streptophyta</taxon>
        <taxon>Embryophyta</taxon>
        <taxon>Tracheophyta</taxon>
        <taxon>Spermatophyta</taxon>
        <taxon>Magnoliopsida</taxon>
        <taxon>Liliopsida</taxon>
        <taxon>Araceae</taxon>
        <taxon>Aroideae</taxon>
        <taxon>Colocasieae</taxon>
        <taxon>Colocasia</taxon>
    </lineage>
</organism>
<dbReference type="SMART" id="SM00343">
    <property type="entry name" value="ZnF_C2HC"/>
    <property type="match status" value="1"/>
</dbReference>
<accession>A0A843UCF6</accession>
<evidence type="ECO:0000256" key="3">
    <source>
        <dbReference type="SAM" id="MobiDB-lite"/>
    </source>
</evidence>
<sequence>MRGECPELKKKLKKEKFTFKKAKAMLATWSDEDEDENSQATSGDDEVQCLMARSNDSNEVNSSFETCSVDEWEEAYTVLFEKFYEFKSENKALRKKINSLVHDTNHNEQIASLNKEIEMMKVDEQAHSEEMDGMKLKWQNVQKEKDDLSNSLKTLQDELVEVKEKLKKAEEQLKGKSEDLTRYVKGKQNLDAILGSNVFVAKHGIGYQPVKPKVRYYSRHVPKQGSKDQEKQEKQVTAIEEANDQKRMLLETLIGSLMAHEINMERLGESSSRKKHSNALKATEGSSEEESEDEGSNEDSEDEEALMSRRLQHILAKKKFQSGRKFFKKGKDFKKPEGKDVKKSEPTCYKCKKPGHIKADCPKLKKTEFKKKDNSKKFRRYKKKAMAVAWNNESDSDSESSSSDEEEEKSNMAFKANTNEKKFSLFISMAASGSSGTVGGYNIVFHTVDQQERFSTVKTKLCGNKAVDIVDLEKNGMHSIVDAIERMKWTRMVTVSETSY</sequence>
<dbReference type="Pfam" id="PF00098">
    <property type="entry name" value="zf-CCHC"/>
    <property type="match status" value="1"/>
</dbReference>
<feature type="coiled-coil region" evidence="2">
    <location>
        <begin position="110"/>
        <end position="179"/>
    </location>
</feature>
<evidence type="ECO:0000256" key="1">
    <source>
        <dbReference type="PROSITE-ProRule" id="PRU00047"/>
    </source>
</evidence>
<keyword evidence="6" id="KW-1185">Reference proteome</keyword>
<dbReference type="PROSITE" id="PS50158">
    <property type="entry name" value="ZF_CCHC"/>
    <property type="match status" value="1"/>
</dbReference>
<keyword evidence="1" id="KW-0863">Zinc-finger</keyword>
<comment type="caution">
    <text evidence="5">The sequence shown here is derived from an EMBL/GenBank/DDBJ whole genome shotgun (WGS) entry which is preliminary data.</text>
</comment>
<dbReference type="InterPro" id="IPR036875">
    <property type="entry name" value="Znf_CCHC_sf"/>
</dbReference>
<feature type="region of interest" description="Disordered" evidence="3">
    <location>
        <begin position="267"/>
        <end position="310"/>
    </location>
</feature>
<dbReference type="EMBL" id="NMUH01000548">
    <property type="protein sequence ID" value="MQL81121.1"/>
    <property type="molecule type" value="Genomic_DNA"/>
</dbReference>
<dbReference type="OrthoDB" id="1932348at2759"/>
<dbReference type="Proteomes" id="UP000652761">
    <property type="component" value="Unassembled WGS sequence"/>
</dbReference>
<keyword evidence="1" id="KW-0862">Zinc</keyword>
<evidence type="ECO:0000256" key="2">
    <source>
        <dbReference type="SAM" id="Coils"/>
    </source>
</evidence>
<keyword evidence="2" id="KW-0175">Coiled coil</keyword>
<feature type="compositionally biased region" description="Acidic residues" evidence="3">
    <location>
        <begin position="286"/>
        <end position="305"/>
    </location>
</feature>
<dbReference type="InterPro" id="IPR001878">
    <property type="entry name" value="Znf_CCHC"/>
</dbReference>
<gene>
    <name evidence="5" type="ORF">Taro_013576</name>
</gene>
<reference evidence="5" key="1">
    <citation type="submission" date="2017-07" db="EMBL/GenBank/DDBJ databases">
        <title>Taro Niue Genome Assembly and Annotation.</title>
        <authorList>
            <person name="Atibalentja N."/>
            <person name="Keating K."/>
            <person name="Fields C.J."/>
        </authorList>
    </citation>
    <scope>NUCLEOTIDE SEQUENCE</scope>
    <source>
        <strain evidence="5">Niue_2</strain>
        <tissue evidence="5">Leaf</tissue>
    </source>
</reference>
<proteinExistence type="predicted"/>
<name>A0A843UCF6_COLES</name>
<feature type="region of interest" description="Disordered" evidence="3">
    <location>
        <begin position="389"/>
        <end position="411"/>
    </location>
</feature>
<evidence type="ECO:0000313" key="6">
    <source>
        <dbReference type="Proteomes" id="UP000652761"/>
    </source>
</evidence>
<evidence type="ECO:0000259" key="4">
    <source>
        <dbReference type="PROSITE" id="PS50158"/>
    </source>
</evidence>
<dbReference type="AlphaFoldDB" id="A0A843UCF6"/>
<dbReference type="GO" id="GO:0003676">
    <property type="term" value="F:nucleic acid binding"/>
    <property type="evidence" value="ECO:0007669"/>
    <property type="project" value="InterPro"/>
</dbReference>
<keyword evidence="1" id="KW-0479">Metal-binding</keyword>
<dbReference type="Gene3D" id="4.10.60.10">
    <property type="entry name" value="Zinc finger, CCHC-type"/>
    <property type="match status" value="1"/>
</dbReference>